<feature type="transmembrane region" description="Helical" evidence="13">
    <location>
        <begin position="350"/>
        <end position="371"/>
    </location>
</feature>
<dbReference type="InterPro" id="IPR017907">
    <property type="entry name" value="Znf_RING_CS"/>
</dbReference>
<evidence type="ECO:0000256" key="10">
    <source>
        <dbReference type="ARBA" id="ARBA00023136"/>
    </source>
</evidence>
<keyword evidence="6 12" id="KW-0863">Zinc-finger</keyword>
<evidence type="ECO:0000256" key="3">
    <source>
        <dbReference type="ARBA" id="ARBA00022475"/>
    </source>
</evidence>
<reference evidence="15 16" key="1">
    <citation type="journal article" date="2019" name="Mol. Ecol. Resour.">
        <title>Improving Illumina assemblies with Hi-C and long reads: an example with the North African dromedary.</title>
        <authorList>
            <person name="Elbers J.P."/>
            <person name="Rogers M.F."/>
            <person name="Perelman P.L."/>
            <person name="Proskuryakova A.A."/>
            <person name="Serdyukova N.A."/>
            <person name="Johnson W.E."/>
            <person name="Horin P."/>
            <person name="Corander J."/>
            <person name="Murphy D."/>
            <person name="Burger P.A."/>
        </authorList>
    </citation>
    <scope>NUCLEOTIDE SEQUENCE [LARGE SCALE GENOMIC DNA]</scope>
    <source>
        <strain evidence="15">Drom800</strain>
        <tissue evidence="15">Blood</tissue>
    </source>
</reference>
<evidence type="ECO:0000313" key="16">
    <source>
        <dbReference type="Proteomes" id="UP000299084"/>
    </source>
</evidence>
<feature type="transmembrane region" description="Helical" evidence="13">
    <location>
        <begin position="275"/>
        <end position="297"/>
    </location>
</feature>
<evidence type="ECO:0000256" key="5">
    <source>
        <dbReference type="ARBA" id="ARBA00022723"/>
    </source>
</evidence>
<keyword evidence="11" id="KW-0406">Ion transport</keyword>
<protein>
    <submittedName>
        <fullName evidence="15">Sodium-dependent phosphate transport protein 2C</fullName>
    </submittedName>
</protein>
<evidence type="ECO:0000256" key="7">
    <source>
        <dbReference type="ARBA" id="ARBA00022833"/>
    </source>
</evidence>
<dbReference type="PROSITE" id="PS00518">
    <property type="entry name" value="ZF_RING_1"/>
    <property type="match status" value="1"/>
</dbReference>
<comment type="subcellular location">
    <subcellularLocation>
        <location evidence="1">Apical cell membrane</location>
        <topology evidence="1">Multi-pass membrane protein</topology>
    </subcellularLocation>
</comment>
<keyword evidence="3" id="KW-1003">Cell membrane</keyword>
<keyword evidence="10 13" id="KW-0472">Membrane</keyword>
<evidence type="ECO:0000256" key="2">
    <source>
        <dbReference type="ARBA" id="ARBA00005808"/>
    </source>
</evidence>
<evidence type="ECO:0000256" key="11">
    <source>
        <dbReference type="ARBA" id="ARBA00023201"/>
    </source>
</evidence>
<feature type="transmembrane region" description="Helical" evidence="13">
    <location>
        <begin position="461"/>
        <end position="486"/>
    </location>
</feature>
<evidence type="ECO:0000313" key="15">
    <source>
        <dbReference type="EMBL" id="KAB1279876.1"/>
    </source>
</evidence>
<proteinExistence type="inferred from homology"/>
<dbReference type="EMBL" id="JWIN03000004">
    <property type="protein sequence ID" value="KAB1279876.1"/>
    <property type="molecule type" value="Genomic_DNA"/>
</dbReference>
<keyword evidence="5" id="KW-0479">Metal-binding</keyword>
<dbReference type="GO" id="GO:0005436">
    <property type="term" value="F:sodium:phosphate symporter activity"/>
    <property type="evidence" value="ECO:0007669"/>
    <property type="project" value="InterPro"/>
</dbReference>
<organism evidence="15 16">
    <name type="scientific">Camelus dromedarius</name>
    <name type="common">Dromedary</name>
    <name type="synonym">Arabian camel</name>
    <dbReference type="NCBI Taxonomy" id="9838"/>
    <lineage>
        <taxon>Eukaryota</taxon>
        <taxon>Metazoa</taxon>
        <taxon>Chordata</taxon>
        <taxon>Craniata</taxon>
        <taxon>Vertebrata</taxon>
        <taxon>Euteleostomi</taxon>
        <taxon>Mammalia</taxon>
        <taxon>Eutheria</taxon>
        <taxon>Laurasiatheria</taxon>
        <taxon>Artiodactyla</taxon>
        <taxon>Tylopoda</taxon>
        <taxon>Camelidae</taxon>
        <taxon>Camelus</taxon>
    </lineage>
</organism>
<evidence type="ECO:0000256" key="13">
    <source>
        <dbReference type="SAM" id="Phobius"/>
    </source>
</evidence>
<dbReference type="Gene3D" id="3.30.40.10">
    <property type="entry name" value="Zinc/RING finger domain, C3HC4 (zinc finger)"/>
    <property type="match status" value="1"/>
</dbReference>
<dbReference type="InterPro" id="IPR018904">
    <property type="entry name" value="UPF0574"/>
</dbReference>
<evidence type="ECO:0000256" key="6">
    <source>
        <dbReference type="ARBA" id="ARBA00022771"/>
    </source>
</evidence>
<keyword evidence="9" id="KW-0915">Sodium</keyword>
<dbReference type="STRING" id="9838.ENSCDRP00005032669"/>
<feature type="domain" description="RING-type" evidence="14">
    <location>
        <begin position="71"/>
        <end position="118"/>
    </location>
</feature>
<keyword evidence="8 13" id="KW-1133">Transmembrane helix</keyword>
<dbReference type="GO" id="GO:0030643">
    <property type="term" value="P:intracellular phosphate ion homeostasis"/>
    <property type="evidence" value="ECO:0007669"/>
    <property type="project" value="TreeGrafter"/>
</dbReference>
<dbReference type="Pfam" id="PF10631">
    <property type="entry name" value="DUF2477"/>
    <property type="match status" value="1"/>
</dbReference>
<dbReference type="GO" id="GO:0008270">
    <property type="term" value="F:zinc ion binding"/>
    <property type="evidence" value="ECO:0007669"/>
    <property type="project" value="UniProtKB-KW"/>
</dbReference>
<feature type="transmembrane region" description="Helical" evidence="13">
    <location>
        <begin position="534"/>
        <end position="556"/>
    </location>
</feature>
<dbReference type="PANTHER" id="PTHR10010">
    <property type="entry name" value="SOLUTE CARRIER FAMILY 34 SODIUM PHOSPHATE , MEMBER 2-RELATED"/>
    <property type="match status" value="1"/>
</dbReference>
<dbReference type="SUPFAM" id="SSF57850">
    <property type="entry name" value="RING/U-box"/>
    <property type="match status" value="1"/>
</dbReference>
<feature type="transmembrane region" description="Helical" evidence="13">
    <location>
        <begin position="506"/>
        <end position="528"/>
    </location>
</feature>
<keyword evidence="7" id="KW-0862">Zinc</keyword>
<dbReference type="InterPro" id="IPR001841">
    <property type="entry name" value="Znf_RING"/>
</dbReference>
<keyword evidence="4 13" id="KW-0812">Transmembrane</keyword>
<dbReference type="GO" id="GO:0005903">
    <property type="term" value="C:brush border"/>
    <property type="evidence" value="ECO:0007669"/>
    <property type="project" value="TreeGrafter"/>
</dbReference>
<dbReference type="Pfam" id="PF02690">
    <property type="entry name" value="Na_Pi_cotrans"/>
    <property type="match status" value="1"/>
</dbReference>
<evidence type="ECO:0000259" key="14">
    <source>
        <dbReference type="PROSITE" id="PS50089"/>
    </source>
</evidence>
<keyword evidence="11" id="KW-0813">Transport</keyword>
<dbReference type="PROSITE" id="PS50089">
    <property type="entry name" value="ZF_RING_2"/>
    <property type="match status" value="1"/>
</dbReference>
<keyword evidence="16" id="KW-1185">Reference proteome</keyword>
<dbReference type="CDD" id="cd16565">
    <property type="entry name" value="RING-HC_RNF224"/>
    <property type="match status" value="1"/>
</dbReference>
<accession>A0A5N4EA02</accession>
<dbReference type="PANTHER" id="PTHR10010:SF35">
    <property type="entry name" value="SODIUM-DEPENDENT PHOSPHATE TRANSPORT PROTEIN 2C"/>
    <property type="match status" value="1"/>
</dbReference>
<comment type="caution">
    <text evidence="15">The sequence shown here is derived from an EMBL/GenBank/DDBJ whole genome shotgun (WGS) entry which is preliminary data.</text>
</comment>
<dbReference type="InterPro" id="IPR013083">
    <property type="entry name" value="Znf_RING/FYVE/PHD"/>
</dbReference>
<evidence type="ECO:0000256" key="4">
    <source>
        <dbReference type="ARBA" id="ARBA00022692"/>
    </source>
</evidence>
<dbReference type="SMART" id="SM00184">
    <property type="entry name" value="RING"/>
    <property type="match status" value="1"/>
</dbReference>
<comment type="similarity">
    <text evidence="2">Belongs to the SLC34A transporter family.</text>
</comment>
<evidence type="ECO:0000256" key="8">
    <source>
        <dbReference type="ARBA" id="ARBA00022989"/>
    </source>
</evidence>
<evidence type="ECO:0000256" key="9">
    <source>
        <dbReference type="ARBA" id="ARBA00023053"/>
    </source>
</evidence>
<gene>
    <name evidence="15" type="ORF">Cadr_000016529</name>
</gene>
<keyword evidence="11" id="KW-0739">Sodium transport</keyword>
<feature type="transmembrane region" description="Helical" evidence="13">
    <location>
        <begin position="245"/>
        <end position="263"/>
    </location>
</feature>
<dbReference type="GO" id="GO:0044341">
    <property type="term" value="P:sodium-dependent phosphate transport"/>
    <property type="evidence" value="ECO:0007669"/>
    <property type="project" value="InterPro"/>
</dbReference>
<dbReference type="AlphaFoldDB" id="A0A5N4EA02"/>
<dbReference type="Proteomes" id="UP000299084">
    <property type="component" value="Unassembled WGS sequence"/>
</dbReference>
<evidence type="ECO:0000256" key="1">
    <source>
        <dbReference type="ARBA" id="ARBA00004424"/>
    </source>
</evidence>
<dbReference type="InterPro" id="IPR003841">
    <property type="entry name" value="Na/Pi_transpt"/>
</dbReference>
<name>A0A5N4EA02_CAMDR</name>
<dbReference type="GO" id="GO:0016324">
    <property type="term" value="C:apical plasma membrane"/>
    <property type="evidence" value="ECO:0007669"/>
    <property type="project" value="UniProtKB-SubCell"/>
</dbReference>
<evidence type="ECO:0000256" key="12">
    <source>
        <dbReference type="PROSITE-ProRule" id="PRU00175"/>
    </source>
</evidence>
<dbReference type="GO" id="GO:0031982">
    <property type="term" value="C:vesicle"/>
    <property type="evidence" value="ECO:0007669"/>
    <property type="project" value="TreeGrafter"/>
</dbReference>
<feature type="transmembrane region" description="Helical" evidence="13">
    <location>
        <begin position="317"/>
        <end position="338"/>
    </location>
</feature>
<sequence length="621" mass="66538">MCHLTDEGWAMDPHDMMVKNPYAHISIPRAHLRPDLGQQLEAAPFSSEMLQPEGPWATEEGTAAGTPRGDCIICYSAYDLAGHLPRRLYCGHTFCQACVRRLDTPAHEQRWIPCPQCRQSTPTPRGGVAMLDLDLAAFLAVKAEWEPSRIWTWAWVCPCLKSMPNSLTDGQVPTPTLDTVGLVDRSLGNAGNSGSAPISEEGDTDPWALPHLKDTGQSWKELSVAGRVVQAAVSFLKACGLLGSLYLFVCSLDILSSAFQLLGSKAAGDIFKDNMVLSNPVAGLVIGVLVTVLVQSSSTSSSIVVSMVASKLLTVRASVPIVMGVNVGTSITSTLVSMAQSGDRDEFRRAFGGSAVHGIFNWLTVLILLPLEGAMAPLERLSALALGATSLQPGGHAPDILKVLTQPLTHLIVQATPPTAASLSDGLGVISLERAYPLLLGSNIGTTTTALLAALASPADMLLSAVQVALIHFFFNLAGILLWYMVPILRLPIPLAKSFGDLTARYRWVAVAYLLLSFLLLPLAAFGLSLAGGTVLAAVGGPLVVLVLLVILVTILQQRRPAWLPRCLRSWAWLPLWLHSLEPWDRLVSHCCPCKACSPPEATAKEAHCYENPEILASQQL</sequence>